<gene>
    <name evidence="2" type="ORF">EJA05_11090</name>
</gene>
<accession>A0A3S8UIN9</accession>
<reference evidence="2 3" key="1">
    <citation type="submission" date="2018-12" db="EMBL/GenBank/DDBJ databases">
        <authorList>
            <person name="Li S."/>
            <person name="Yang R."/>
            <person name="Chen G."/>
            <person name="Zou L."/>
            <person name="Zhang C."/>
            <person name="Chen Y."/>
            <person name="Liu Z."/>
            <person name="Li Y."/>
            <person name="Yan Y."/>
            <person name="Huang M."/>
            <person name="Chen T."/>
        </authorList>
    </citation>
    <scope>NUCLEOTIDE SEQUENCE [LARGE SCALE GENOMIC DNA]</scope>
    <source>
        <strain evidence="2 3">1257</strain>
    </source>
</reference>
<keyword evidence="1" id="KW-0732">Signal</keyword>
<protein>
    <recommendedName>
        <fullName evidence="4">DUF4157 domain-containing protein</fullName>
    </recommendedName>
</protein>
<feature type="chain" id="PRO_5019405054" description="DUF4157 domain-containing protein" evidence="1">
    <location>
        <begin position="28"/>
        <end position="534"/>
    </location>
</feature>
<evidence type="ECO:0000313" key="3">
    <source>
        <dbReference type="Proteomes" id="UP000268230"/>
    </source>
</evidence>
<sequence>MRLERPFALVQCICLLCALAVSTSARSEPIDAVFDEMKQLAEQRWHIPATSLQKVEGNQIATGVDGNILVGKDFLAHFTRDLPENQVQSALRFVMLHELVHVAQSHDIPDVSPADPSRKAFECQADMLSATATLETQIMGVSLSDKTGAGGKELLATARLFKQLGAHAEQQDVASKTLSGHLDKRERALAVQFGLIRAMHTWITASDQQGERAEQARAAVLKLLGPNDISDERAWSMTLCNAITRTTQTAVNAIAMNTRMDVSDDTIETDENFRIHKKYNYTITNTAPYTVAINLIVLSGSYPKGADDRYEDYVISDAAYSSVEIPPRSKGVLSGTYTFASYDPNQRSGFSWEIPFDKNALVSASYLGTKVAMPNCNNNWNNLGSSAPEQMASALVRIGMAAKKNFADIAAAPVNPGFNDNVFHSTIAVPGAADVTLYQQATNPFAAVTLYSGDSLQEAIKVYEATAGDFKKLCDAKGVKITSDEKPDPPKRRLTFENLTGYSEASLSLSSRKKDKTATAPLEYSVSWNIYPTD</sequence>
<evidence type="ECO:0000313" key="2">
    <source>
        <dbReference type="EMBL" id="AZL68239.1"/>
    </source>
</evidence>
<proteinExistence type="predicted"/>
<dbReference type="KEGG" id="pory:EJA05_11090"/>
<feature type="signal peptide" evidence="1">
    <location>
        <begin position="1"/>
        <end position="27"/>
    </location>
</feature>
<name>A0A3S8UIN9_9PSED</name>
<organism evidence="2 3">
    <name type="scientific">Pseudomonas entomophila</name>
    <dbReference type="NCBI Taxonomy" id="312306"/>
    <lineage>
        <taxon>Bacteria</taxon>
        <taxon>Pseudomonadati</taxon>
        <taxon>Pseudomonadota</taxon>
        <taxon>Gammaproteobacteria</taxon>
        <taxon>Pseudomonadales</taxon>
        <taxon>Pseudomonadaceae</taxon>
        <taxon>Pseudomonas</taxon>
    </lineage>
</organism>
<evidence type="ECO:0000256" key="1">
    <source>
        <dbReference type="SAM" id="SignalP"/>
    </source>
</evidence>
<evidence type="ECO:0008006" key="4">
    <source>
        <dbReference type="Google" id="ProtNLM"/>
    </source>
</evidence>
<dbReference type="Proteomes" id="UP000268230">
    <property type="component" value="Chromosome"/>
</dbReference>
<dbReference type="OrthoDB" id="9966525at2"/>
<dbReference type="EMBL" id="CP034338">
    <property type="protein sequence ID" value="AZL68239.1"/>
    <property type="molecule type" value="Genomic_DNA"/>
</dbReference>
<dbReference type="AlphaFoldDB" id="A0A3S8UIN9"/>